<dbReference type="RefSeq" id="WP_136141919.1">
    <property type="nucleotide sequence ID" value="NZ_CP039247.1"/>
</dbReference>
<evidence type="ECO:0000259" key="1">
    <source>
        <dbReference type="Pfam" id="PF06259"/>
    </source>
</evidence>
<evidence type="ECO:0000313" key="2">
    <source>
        <dbReference type="EMBL" id="QCB29321.1"/>
    </source>
</evidence>
<evidence type="ECO:0000313" key="3">
    <source>
        <dbReference type="Proteomes" id="UP000296352"/>
    </source>
</evidence>
<dbReference type="SUPFAM" id="SSF53474">
    <property type="entry name" value="alpha/beta-Hydrolases"/>
    <property type="match status" value="1"/>
</dbReference>
<name>A0A4P7QHQ0_9CORY</name>
<dbReference type="EMBL" id="CP039247">
    <property type="protein sequence ID" value="QCB29321.1"/>
    <property type="molecule type" value="Genomic_DNA"/>
</dbReference>
<dbReference type="AlphaFoldDB" id="A0A4P7QHQ0"/>
<gene>
    <name evidence="2" type="ORF">CENDO_10335</name>
</gene>
<dbReference type="InterPro" id="IPR029058">
    <property type="entry name" value="AB_hydrolase_fold"/>
</dbReference>
<reference evidence="2 3" key="1">
    <citation type="submission" date="2019-04" db="EMBL/GenBank/DDBJ databases">
        <title>Corynebacterium endometrii sp. nov., isolated from the uterus of a cow with endometritis.</title>
        <authorList>
            <person name="Ballas P."/>
            <person name="Ruckert C."/>
            <person name="Wagener K."/>
            <person name="Drillich M."/>
            <person name="Kaempfer P."/>
            <person name="Busse H.-J."/>
            <person name="Ehling-Schulz M."/>
        </authorList>
    </citation>
    <scope>NUCLEOTIDE SEQUENCE [LARGE SCALE GENOMIC DNA]</scope>
    <source>
        <strain evidence="2 3">LMM-1653</strain>
    </source>
</reference>
<sequence>MNQELGQAMRAGGAMLAATAAGVDARRAERLRGIEAIASSGARGGAVTVALGNLGAYADQLAQPSETLRAVAQTLSQYGLLRQRVDDLLRLARQFHSKEALRGPVLILTAIGQVIDFMCAREIDALCTPALGDPPARLEDFEGMTTAAIHQLHMLTAAPEVVALMERNPDARILEASEGRLVAVVAPPGVEADSALTRPASVTTFVNGVGSSDPAGWNGSLERARTMAAATGGPVVAWMGYNAPPTLAHGVASGPAAAAGKELGRFQRSLTRRYPSARHVVVGYSYGSLVAGKAASRGGLRADELVLVGSPGVGVDNASELDVRGPGGPGRVHAVTALDDPIALTTSTVDGLHGADPAGLGFKAKPWPTRLRGDHGSYFTNPEFLSHLGDLARGRG</sequence>
<dbReference type="OrthoDB" id="5969911at2"/>
<keyword evidence="3" id="KW-1185">Reference proteome</keyword>
<dbReference type="Gene3D" id="3.40.50.1820">
    <property type="entry name" value="alpha/beta hydrolase"/>
    <property type="match status" value="1"/>
</dbReference>
<dbReference type="KEGG" id="cee:CENDO_10335"/>
<dbReference type="InterPro" id="IPR010427">
    <property type="entry name" value="DUF1023"/>
</dbReference>
<accession>A0A4P7QHQ0</accession>
<feature type="domain" description="DUF1023" evidence="1">
    <location>
        <begin position="225"/>
        <end position="345"/>
    </location>
</feature>
<organism evidence="2 3">
    <name type="scientific">Corynebacterium endometrii</name>
    <dbReference type="NCBI Taxonomy" id="2488819"/>
    <lineage>
        <taxon>Bacteria</taxon>
        <taxon>Bacillati</taxon>
        <taxon>Actinomycetota</taxon>
        <taxon>Actinomycetes</taxon>
        <taxon>Mycobacteriales</taxon>
        <taxon>Corynebacteriaceae</taxon>
        <taxon>Corynebacterium</taxon>
    </lineage>
</organism>
<protein>
    <recommendedName>
        <fullName evidence="1">DUF1023 domain-containing protein</fullName>
    </recommendedName>
</protein>
<proteinExistence type="predicted"/>
<dbReference type="Pfam" id="PF06259">
    <property type="entry name" value="Abhydrolase_8"/>
    <property type="match status" value="1"/>
</dbReference>
<dbReference type="Proteomes" id="UP000296352">
    <property type="component" value="Chromosome"/>
</dbReference>